<dbReference type="CDD" id="cd00077">
    <property type="entry name" value="HDc"/>
    <property type="match status" value="1"/>
</dbReference>
<protein>
    <recommendedName>
        <fullName evidence="2">Deoxyguanosinetriphosphate triphosphohydrolase-like protein</fullName>
    </recommendedName>
</protein>
<sequence>MFTRKEFEEIELEYLASYAMKSRQSRGRKYHEEEHLYRTCFQRDRDRVIHSSAFRRLEYKTQVFVNHEGDYYRTRLTHTLEVAQVARSIARALRLNEDLTEAIALAHDLGHTPFGHSGEEALHNLMREYGESFEHNRQGLRVVDELEKKYPGFPGLNLSWEVREGIIKHKTPYDQPDVKEFNPDESPTLESQVVNIADEIAYTNHDLDDGFTAGYINEDELSDISLWKEIYGIVKKENPLLNRETWKFQAAKFLINKQVSDLITNTDKNLAQFKIKDIEDVRKAPIIVQFSAQMEEENACLKKFLLEHLYHHHKVLRMVDKSRRFIKELFRVYIKFPEQLPPDVQERIKNVNVSKGSPEEKSEIARIICDYIAGMTDRSVQDEYIKLFMPYEKV</sequence>
<evidence type="ECO:0000259" key="3">
    <source>
        <dbReference type="PROSITE" id="PS51831"/>
    </source>
</evidence>
<comment type="caution">
    <text evidence="4">The sequence shown here is derived from an EMBL/GenBank/DDBJ whole genome shotgun (WGS) entry which is preliminary data.</text>
</comment>
<dbReference type="PANTHER" id="PTHR35795">
    <property type="entry name" value="SLR1885 PROTEIN"/>
    <property type="match status" value="1"/>
</dbReference>
<dbReference type="InterPro" id="IPR051094">
    <property type="entry name" value="Diverse_Catalytic_Enzymes"/>
</dbReference>
<dbReference type="Gene3D" id="1.10.3210.10">
    <property type="entry name" value="Hypothetical protein af1432"/>
    <property type="match status" value="1"/>
</dbReference>
<dbReference type="Pfam" id="PF01966">
    <property type="entry name" value="HD"/>
    <property type="match status" value="1"/>
</dbReference>
<dbReference type="FunFam" id="1.10.3210.10:FF:000024">
    <property type="entry name" value="Deoxyguanosinetriphosphate triphosphohydrolase-like protein"/>
    <property type="match status" value="1"/>
</dbReference>
<feature type="domain" description="HD" evidence="3">
    <location>
        <begin position="75"/>
        <end position="203"/>
    </location>
</feature>
<dbReference type="GO" id="GO:0016793">
    <property type="term" value="F:triphosphoric monoester hydrolase activity"/>
    <property type="evidence" value="ECO:0007669"/>
    <property type="project" value="InterPro"/>
</dbReference>
<dbReference type="InterPro" id="IPR006261">
    <property type="entry name" value="dGTPase"/>
</dbReference>
<dbReference type="AlphaFoldDB" id="A0A1J4SI04"/>
<dbReference type="Pfam" id="PF13286">
    <property type="entry name" value="HD_assoc"/>
    <property type="match status" value="1"/>
</dbReference>
<keyword evidence="1 2" id="KW-0378">Hydrolase</keyword>
<dbReference type="PANTHER" id="PTHR35795:SF1">
    <property type="entry name" value="BIS(5'-NUCLEOSYL)-TETRAPHOSPHATASE, SYMMETRICAL"/>
    <property type="match status" value="1"/>
</dbReference>
<gene>
    <name evidence="4" type="ORF">AUJ66_00035</name>
</gene>
<dbReference type="Proteomes" id="UP000182278">
    <property type="component" value="Unassembled WGS sequence"/>
</dbReference>
<dbReference type="NCBIfam" id="TIGR01353">
    <property type="entry name" value="dGTP_triPase"/>
    <property type="match status" value="1"/>
</dbReference>
<evidence type="ECO:0000313" key="5">
    <source>
        <dbReference type="Proteomes" id="UP000182278"/>
    </source>
</evidence>
<dbReference type="InterPro" id="IPR003607">
    <property type="entry name" value="HD/PDEase_dom"/>
</dbReference>
<evidence type="ECO:0000313" key="4">
    <source>
        <dbReference type="EMBL" id="OIN98928.1"/>
    </source>
</evidence>
<organism evidence="4 5">
    <name type="scientific">Candidatus Desantisbacteria bacterium CG1_02_38_46</name>
    <dbReference type="NCBI Taxonomy" id="1817893"/>
    <lineage>
        <taxon>Bacteria</taxon>
        <taxon>Candidatus Desantisiibacteriota</taxon>
    </lineage>
</organism>
<dbReference type="HAMAP" id="MF_01212">
    <property type="entry name" value="dGTPase_type2"/>
    <property type="match status" value="1"/>
</dbReference>
<reference evidence="4 5" key="1">
    <citation type="journal article" date="2016" name="Environ. Microbiol.">
        <title>Genomic resolution of a cold subsurface aquifer community provides metabolic insights for novel microbes adapted to high CO concentrations.</title>
        <authorList>
            <person name="Probst A.J."/>
            <person name="Castelle C.J."/>
            <person name="Singh A."/>
            <person name="Brown C.T."/>
            <person name="Anantharaman K."/>
            <person name="Sharon I."/>
            <person name="Hug L.A."/>
            <person name="Burstein D."/>
            <person name="Emerson J.B."/>
            <person name="Thomas B.C."/>
            <person name="Banfield J.F."/>
        </authorList>
    </citation>
    <scope>NUCLEOTIDE SEQUENCE [LARGE SCALE GENOMIC DNA]</scope>
    <source>
        <strain evidence="4">CG1_02_38_46</strain>
    </source>
</reference>
<dbReference type="SMART" id="SM00471">
    <property type="entry name" value="HDc"/>
    <property type="match status" value="1"/>
</dbReference>
<dbReference type="InterPro" id="IPR006674">
    <property type="entry name" value="HD_domain"/>
</dbReference>
<accession>A0A1J4SI04</accession>
<dbReference type="PROSITE" id="PS51831">
    <property type="entry name" value="HD"/>
    <property type="match status" value="1"/>
</dbReference>
<name>A0A1J4SI04_9BACT</name>
<proteinExistence type="inferred from homology"/>
<dbReference type="EMBL" id="MNUO01000001">
    <property type="protein sequence ID" value="OIN98928.1"/>
    <property type="molecule type" value="Genomic_DNA"/>
</dbReference>
<dbReference type="SUPFAM" id="SSF109604">
    <property type="entry name" value="HD-domain/PDEase-like"/>
    <property type="match status" value="1"/>
</dbReference>
<comment type="similarity">
    <text evidence="2">Belongs to the dGTPase family. Type 2 subfamily.</text>
</comment>
<evidence type="ECO:0000256" key="2">
    <source>
        <dbReference type="HAMAP-Rule" id="MF_01212"/>
    </source>
</evidence>
<evidence type="ECO:0000256" key="1">
    <source>
        <dbReference type="ARBA" id="ARBA00022801"/>
    </source>
</evidence>
<dbReference type="STRING" id="1817893.AUJ66_00035"/>
<dbReference type="NCBIfam" id="NF002326">
    <property type="entry name" value="PRK01286.1-1"/>
    <property type="match status" value="1"/>
</dbReference>
<dbReference type="InterPro" id="IPR023023">
    <property type="entry name" value="dNTPase_2"/>
</dbReference>
<dbReference type="InterPro" id="IPR026875">
    <property type="entry name" value="PHydrolase_assoc_dom"/>
</dbReference>